<dbReference type="InterPro" id="IPR001647">
    <property type="entry name" value="HTH_TetR"/>
</dbReference>
<dbReference type="PRINTS" id="PR00455">
    <property type="entry name" value="HTHTETR"/>
</dbReference>
<name>A0ABS5PM65_9FIRM</name>
<reference evidence="7 8" key="1">
    <citation type="submission" date="2021-05" db="EMBL/GenBank/DDBJ databases">
        <title>Fusibacter ferrireducens sp. nov., an anaerobic, sulfur- and Fe-reducing bacterium isolated from the mangrove sediment.</title>
        <authorList>
            <person name="Qiu D."/>
        </authorList>
    </citation>
    <scope>NUCLEOTIDE SEQUENCE [LARGE SCALE GENOMIC DNA]</scope>
    <source>
        <strain evidence="7 8">DSM 12116</strain>
    </source>
</reference>
<dbReference type="Pfam" id="PF13977">
    <property type="entry name" value="TetR_C_6"/>
    <property type="match status" value="1"/>
</dbReference>
<evidence type="ECO:0000256" key="3">
    <source>
        <dbReference type="ARBA" id="ARBA00023125"/>
    </source>
</evidence>
<dbReference type="InterPro" id="IPR023772">
    <property type="entry name" value="DNA-bd_HTH_TetR-type_CS"/>
</dbReference>
<keyword evidence="8" id="KW-1185">Reference proteome</keyword>
<protein>
    <submittedName>
        <fullName evidence="7">TetR/AcrR family transcriptional regulator</fullName>
    </submittedName>
</protein>
<keyword evidence="2" id="KW-0805">Transcription regulation</keyword>
<accession>A0ABS5PM65</accession>
<evidence type="ECO:0000256" key="2">
    <source>
        <dbReference type="ARBA" id="ARBA00023015"/>
    </source>
</evidence>
<evidence type="ECO:0000313" key="8">
    <source>
        <dbReference type="Proteomes" id="UP000746471"/>
    </source>
</evidence>
<evidence type="ECO:0000256" key="1">
    <source>
        <dbReference type="ARBA" id="ARBA00022491"/>
    </source>
</evidence>
<keyword evidence="1" id="KW-0678">Repressor</keyword>
<evidence type="ECO:0000259" key="6">
    <source>
        <dbReference type="PROSITE" id="PS50977"/>
    </source>
</evidence>
<dbReference type="EMBL" id="JAHBCL010000009">
    <property type="protein sequence ID" value="MBS7526269.1"/>
    <property type="molecule type" value="Genomic_DNA"/>
</dbReference>
<organism evidence="7 8">
    <name type="scientific">Fusibacter paucivorans</name>
    <dbReference type="NCBI Taxonomy" id="76009"/>
    <lineage>
        <taxon>Bacteria</taxon>
        <taxon>Bacillati</taxon>
        <taxon>Bacillota</taxon>
        <taxon>Clostridia</taxon>
        <taxon>Eubacteriales</taxon>
        <taxon>Eubacteriales Family XII. Incertae Sedis</taxon>
        <taxon>Fusibacter</taxon>
    </lineage>
</organism>
<comment type="caution">
    <text evidence="7">The sequence shown here is derived from an EMBL/GenBank/DDBJ whole genome shotgun (WGS) entry which is preliminary data.</text>
</comment>
<feature type="DNA-binding region" description="H-T-H motif" evidence="5">
    <location>
        <begin position="33"/>
        <end position="52"/>
    </location>
</feature>
<evidence type="ECO:0000256" key="4">
    <source>
        <dbReference type="ARBA" id="ARBA00023163"/>
    </source>
</evidence>
<sequence>MPKISEEKLKAKRDHIIACAFKVFSEKGYDATTMDDIVKLSGVSKGGIYHYFPSKEDVFFDIAEIQLAKRQALIAELASKSDFETFLKVYIKTVIKALDDETEVMNAKFSFEFWSIVTRAPKLQQYAQRRFAGFYKDLEQVFSDGVDGAKSLDVSAIGYVLIATIDGIIHTHAVMGIKASDAVIEYYTKAMINMVKNN</sequence>
<dbReference type="PANTHER" id="PTHR47506:SF6">
    <property type="entry name" value="HTH-TYPE TRANSCRIPTIONAL REPRESSOR NEMR"/>
    <property type="match status" value="1"/>
</dbReference>
<dbReference type="PROSITE" id="PS01081">
    <property type="entry name" value="HTH_TETR_1"/>
    <property type="match status" value="1"/>
</dbReference>
<dbReference type="Pfam" id="PF00440">
    <property type="entry name" value="TetR_N"/>
    <property type="match status" value="1"/>
</dbReference>
<keyword evidence="3 5" id="KW-0238">DNA-binding</keyword>
<evidence type="ECO:0000256" key="5">
    <source>
        <dbReference type="PROSITE-ProRule" id="PRU00335"/>
    </source>
</evidence>
<feature type="domain" description="HTH tetR-type" evidence="6">
    <location>
        <begin position="10"/>
        <end position="70"/>
    </location>
</feature>
<dbReference type="PANTHER" id="PTHR47506">
    <property type="entry name" value="TRANSCRIPTIONAL REGULATORY PROTEIN"/>
    <property type="match status" value="1"/>
</dbReference>
<dbReference type="Proteomes" id="UP000746471">
    <property type="component" value="Unassembled WGS sequence"/>
</dbReference>
<gene>
    <name evidence="7" type="ORF">KHM83_06240</name>
</gene>
<dbReference type="Gene3D" id="1.10.357.10">
    <property type="entry name" value="Tetracycline Repressor, domain 2"/>
    <property type="match status" value="1"/>
</dbReference>
<evidence type="ECO:0000313" key="7">
    <source>
        <dbReference type="EMBL" id="MBS7526269.1"/>
    </source>
</evidence>
<dbReference type="RefSeq" id="WP_213236071.1">
    <property type="nucleotide sequence ID" value="NZ_JAHBCL010000009.1"/>
</dbReference>
<keyword evidence="4" id="KW-0804">Transcription</keyword>
<dbReference type="SUPFAM" id="SSF46689">
    <property type="entry name" value="Homeodomain-like"/>
    <property type="match status" value="1"/>
</dbReference>
<dbReference type="PROSITE" id="PS50977">
    <property type="entry name" value="HTH_TETR_2"/>
    <property type="match status" value="1"/>
</dbReference>
<dbReference type="Gene3D" id="1.10.10.60">
    <property type="entry name" value="Homeodomain-like"/>
    <property type="match status" value="1"/>
</dbReference>
<dbReference type="InterPro" id="IPR009057">
    <property type="entry name" value="Homeodomain-like_sf"/>
</dbReference>
<dbReference type="InterPro" id="IPR039538">
    <property type="entry name" value="BetI_C"/>
</dbReference>
<proteinExistence type="predicted"/>